<dbReference type="Pfam" id="PF12666">
    <property type="entry name" value="PrgI"/>
    <property type="match status" value="1"/>
</dbReference>
<dbReference type="AlphaFoldDB" id="A0A855A3D6"/>
<comment type="caution">
    <text evidence="3">The sequence shown here is derived from an EMBL/GenBank/DDBJ whole genome shotgun (WGS) entry which is preliminary data.</text>
</comment>
<evidence type="ECO:0000256" key="2">
    <source>
        <dbReference type="SAM" id="Phobius"/>
    </source>
</evidence>
<keyword evidence="2" id="KW-0472">Membrane</keyword>
<feature type="transmembrane region" description="Helical" evidence="2">
    <location>
        <begin position="20"/>
        <end position="39"/>
    </location>
</feature>
<evidence type="ECO:0000313" key="4">
    <source>
        <dbReference type="Proteomes" id="UP000220611"/>
    </source>
</evidence>
<keyword evidence="4" id="KW-1185">Reference proteome</keyword>
<evidence type="ECO:0000313" key="3">
    <source>
        <dbReference type="EMBL" id="PEQ23738.1"/>
    </source>
</evidence>
<evidence type="ECO:0000256" key="1">
    <source>
        <dbReference type="SAM" id="MobiDB-lite"/>
    </source>
</evidence>
<organism evidence="3 4">
    <name type="scientific">[Clostridium] leptum DSM 753</name>
    <dbReference type="NCBI Taxonomy" id="428125"/>
    <lineage>
        <taxon>Bacteria</taxon>
        <taxon>Bacillati</taxon>
        <taxon>Bacillota</taxon>
        <taxon>Clostridia</taxon>
        <taxon>Eubacteriales</taxon>
        <taxon>Oscillospiraceae</taxon>
        <taxon>Oscillospiraceae incertae sedis</taxon>
    </lineage>
</organism>
<dbReference type="OrthoDB" id="2060747at2"/>
<keyword evidence="2" id="KW-1133">Transmembrane helix</keyword>
<gene>
    <name evidence="3" type="ORF">CH238_12240</name>
</gene>
<accession>A0A855A3D6</accession>
<dbReference type="InterPro" id="IPR024414">
    <property type="entry name" value="Uncharacterised_PrgI"/>
</dbReference>
<feature type="region of interest" description="Disordered" evidence="1">
    <location>
        <begin position="112"/>
        <end position="135"/>
    </location>
</feature>
<dbReference type="Proteomes" id="UP000220611">
    <property type="component" value="Unassembled WGS sequence"/>
</dbReference>
<reference evidence="3 4" key="1">
    <citation type="submission" date="2017-07" db="EMBL/GenBank/DDBJ databases">
        <title>Prevalence of linear plasmids in Cutibacterium (Propionibacterium) acnes isolates obtained from prostatic tissue.</title>
        <authorList>
            <person name="Davidsson S."/>
            <person name="Carlsson J."/>
            <person name="Molling P."/>
            <person name="Andren O."/>
            <person name="Andersson S.-O."/>
            <person name="Brzuszkiewicz E."/>
            <person name="Poehlein A."/>
            <person name="Al-Zeer M."/>
            <person name="Brinkmann V."/>
            <person name="Scavenius C."/>
            <person name="Nazipi S."/>
            <person name="Soderquist B."/>
            <person name="Bruggemann H."/>
        </authorList>
    </citation>
    <scope>NUCLEOTIDE SEQUENCE [LARGE SCALE GENOMIC DNA]</scope>
    <source>
        <strain evidence="3 4">DSM 753</strain>
    </source>
</reference>
<protein>
    <submittedName>
        <fullName evidence="3">PrgI family protein</fullName>
    </submittedName>
</protein>
<dbReference type="EMBL" id="NOXF01000011">
    <property type="protein sequence ID" value="PEQ23738.1"/>
    <property type="molecule type" value="Genomic_DNA"/>
</dbReference>
<proteinExistence type="predicted"/>
<name>A0A855A3D6_9FIRM</name>
<keyword evidence="2" id="KW-0812">Transmembrane</keyword>
<sequence length="135" mass="15530">MEVKIPKEIRDYQESIFFGLNFRQLFCSLLAVGTAVGLYFWLRPLIGSEEVGWICILGASPFAACGFFKYHGMTAEKFAWAWFKSEFLYPKKLVFKSNSLYYEVMRDAISKGEKPPRKWKKNTEPQPPAGKEQGA</sequence>
<feature type="transmembrane region" description="Helical" evidence="2">
    <location>
        <begin position="51"/>
        <end position="70"/>
    </location>
</feature>